<accession>A0A1G6R611</accession>
<dbReference type="PANTHER" id="PTHR41913:SF1">
    <property type="entry name" value="DUF1684 DOMAIN-CONTAINING PROTEIN"/>
    <property type="match status" value="1"/>
</dbReference>
<dbReference type="PANTHER" id="PTHR41913">
    <property type="entry name" value="DUF1684 DOMAIN-CONTAINING PROTEIN"/>
    <property type="match status" value="1"/>
</dbReference>
<evidence type="ECO:0008006" key="3">
    <source>
        <dbReference type="Google" id="ProtNLM"/>
    </source>
</evidence>
<dbReference type="Proteomes" id="UP000198949">
    <property type="component" value="Unassembled WGS sequence"/>
</dbReference>
<dbReference type="OrthoDB" id="5493262at2"/>
<organism evidence="1 2">
    <name type="scientific">Glycomyces harbinensis</name>
    <dbReference type="NCBI Taxonomy" id="58114"/>
    <lineage>
        <taxon>Bacteria</taxon>
        <taxon>Bacillati</taxon>
        <taxon>Actinomycetota</taxon>
        <taxon>Actinomycetes</taxon>
        <taxon>Glycomycetales</taxon>
        <taxon>Glycomycetaceae</taxon>
        <taxon>Glycomyces</taxon>
    </lineage>
</organism>
<protein>
    <recommendedName>
        <fullName evidence="3">DUF1684 domain-containing protein</fullName>
    </recommendedName>
</protein>
<gene>
    <name evidence="1" type="ORF">SAMN05216270_101317</name>
</gene>
<dbReference type="RefSeq" id="WP_091027383.1">
    <property type="nucleotide sequence ID" value="NZ_FNAD01000001.1"/>
</dbReference>
<dbReference type="STRING" id="58114.SAMN05216270_101317"/>
<dbReference type="EMBL" id="FNAD01000001">
    <property type="protein sequence ID" value="SDD00049.1"/>
    <property type="molecule type" value="Genomic_DNA"/>
</dbReference>
<evidence type="ECO:0000313" key="2">
    <source>
        <dbReference type="Proteomes" id="UP000198949"/>
    </source>
</evidence>
<sequence length="263" mass="28004">MTDDFAREWRDWHAEREAALLAPHGWLSLTAFHWLDAEPARLEGLPGLWSAAADTVRLTASAEDGLTTDGTPIDGATSLTVSAGPRWIDLGDRKIEIAARQGRLALRVRDPQAPTRTGFTGVPAFEPDPAWVLPATFTAYDAPEPVRVGAARPGLEHTLQAIGQVRFDLDGERRELVATGAGDGRLSLLFRDATNGRTTAAWRQLTTGAPGAPGADGTVALDFNRALNMPCVFTDHGTCPLPPGPNTVTAAVTAGERRPHPPG</sequence>
<dbReference type="AlphaFoldDB" id="A0A1G6R611"/>
<name>A0A1G6R611_9ACTN</name>
<dbReference type="Pfam" id="PF07920">
    <property type="entry name" value="DUF1684"/>
    <property type="match status" value="1"/>
</dbReference>
<dbReference type="InterPro" id="IPR012467">
    <property type="entry name" value="DUF1684"/>
</dbReference>
<reference evidence="2" key="1">
    <citation type="submission" date="2016-10" db="EMBL/GenBank/DDBJ databases">
        <authorList>
            <person name="Varghese N."/>
            <person name="Submissions S."/>
        </authorList>
    </citation>
    <scope>NUCLEOTIDE SEQUENCE [LARGE SCALE GENOMIC DNA]</scope>
    <source>
        <strain evidence="2">CGMCC 4.3516</strain>
    </source>
</reference>
<proteinExistence type="predicted"/>
<keyword evidence="2" id="KW-1185">Reference proteome</keyword>
<evidence type="ECO:0000313" key="1">
    <source>
        <dbReference type="EMBL" id="SDD00049.1"/>
    </source>
</evidence>